<evidence type="ECO:0000313" key="4">
    <source>
        <dbReference type="EMBL" id="CAF3866611.1"/>
    </source>
</evidence>
<dbReference type="EMBL" id="CAJNON010000087">
    <property type="protein sequence ID" value="CAF0944280.1"/>
    <property type="molecule type" value="Genomic_DNA"/>
</dbReference>
<dbReference type="Proteomes" id="UP000663860">
    <property type="component" value="Unassembled WGS sequence"/>
</dbReference>
<protein>
    <submittedName>
        <fullName evidence="5">Uncharacterized protein</fullName>
    </submittedName>
</protein>
<dbReference type="Proteomes" id="UP000663845">
    <property type="component" value="Unassembled WGS sequence"/>
</dbReference>
<dbReference type="AlphaFoldDB" id="A0A819MS20"/>
<evidence type="ECO:0000313" key="7">
    <source>
        <dbReference type="Proteomes" id="UP000663881"/>
    </source>
</evidence>
<dbReference type="EMBL" id="CAJOBB010001505">
    <property type="protein sequence ID" value="CAF3866611.1"/>
    <property type="molecule type" value="Genomic_DNA"/>
</dbReference>
<evidence type="ECO:0000313" key="3">
    <source>
        <dbReference type="EMBL" id="CAF0944280.1"/>
    </source>
</evidence>
<dbReference type="Proteomes" id="UP000663891">
    <property type="component" value="Unassembled WGS sequence"/>
</dbReference>
<name>A0A819MS20_9BILA</name>
<evidence type="ECO:0000313" key="2">
    <source>
        <dbReference type="EMBL" id="CAF0910598.1"/>
    </source>
</evidence>
<dbReference type="EMBL" id="CAJOAZ010003490">
    <property type="protein sequence ID" value="CAF4010921.1"/>
    <property type="molecule type" value="Genomic_DNA"/>
</dbReference>
<dbReference type="Proteomes" id="UP000663868">
    <property type="component" value="Unassembled WGS sequence"/>
</dbReference>
<dbReference type="EMBL" id="CAJOAY010002858">
    <property type="protein sequence ID" value="CAF3985033.1"/>
    <property type="molecule type" value="Genomic_DNA"/>
</dbReference>
<evidence type="ECO:0000313" key="6">
    <source>
        <dbReference type="EMBL" id="CAF4010921.1"/>
    </source>
</evidence>
<gene>
    <name evidence="1" type="ORF">IZO911_LOCUS12080</name>
    <name evidence="2" type="ORF">JYZ213_LOCUS11058</name>
    <name evidence="4" type="ORF">KXQ929_LOCUS20962</name>
    <name evidence="5" type="ORF">OKA104_LOCUS28885</name>
    <name evidence="6" type="ORF">OXD698_LOCUS30097</name>
    <name evidence="3" type="ORF">VCS650_LOCUS11688</name>
</gene>
<evidence type="ECO:0000313" key="5">
    <source>
        <dbReference type="EMBL" id="CAF3985033.1"/>
    </source>
</evidence>
<proteinExistence type="predicted"/>
<sequence length="75" mass="8619">MTETTSYRSTNSSKNKSSIKELIHALKNGEKLDCLPDVIQNGVLYHLALCSNTQRWVQVRSFSMEKHRHNTVSKK</sequence>
<dbReference type="EMBL" id="CAJNOE010000092">
    <property type="protein sequence ID" value="CAF0897766.1"/>
    <property type="molecule type" value="Genomic_DNA"/>
</dbReference>
<dbReference type="Proteomes" id="UP000663844">
    <property type="component" value="Unassembled WGS sequence"/>
</dbReference>
<organism evidence="5 7">
    <name type="scientific">Adineta steineri</name>
    <dbReference type="NCBI Taxonomy" id="433720"/>
    <lineage>
        <taxon>Eukaryota</taxon>
        <taxon>Metazoa</taxon>
        <taxon>Spiralia</taxon>
        <taxon>Gnathifera</taxon>
        <taxon>Rotifera</taxon>
        <taxon>Eurotatoria</taxon>
        <taxon>Bdelloidea</taxon>
        <taxon>Adinetida</taxon>
        <taxon>Adinetidae</taxon>
        <taxon>Adineta</taxon>
    </lineage>
</organism>
<dbReference type="Proteomes" id="UP000663881">
    <property type="component" value="Unassembled WGS sequence"/>
</dbReference>
<comment type="caution">
    <text evidence="5">The sequence shown here is derived from an EMBL/GenBank/DDBJ whole genome shotgun (WGS) entry which is preliminary data.</text>
</comment>
<evidence type="ECO:0000313" key="1">
    <source>
        <dbReference type="EMBL" id="CAF0897766.1"/>
    </source>
</evidence>
<reference evidence="5" key="1">
    <citation type="submission" date="2021-02" db="EMBL/GenBank/DDBJ databases">
        <authorList>
            <person name="Nowell W R."/>
        </authorList>
    </citation>
    <scope>NUCLEOTIDE SEQUENCE</scope>
</reference>
<dbReference type="EMBL" id="CAJNOG010000082">
    <property type="protein sequence ID" value="CAF0910598.1"/>
    <property type="molecule type" value="Genomic_DNA"/>
</dbReference>
<accession>A0A819MS20</accession>